<dbReference type="CDD" id="cd09278">
    <property type="entry name" value="RNase_HI_prokaryote_like"/>
    <property type="match status" value="1"/>
</dbReference>
<reference evidence="14" key="1">
    <citation type="submission" date="2017-01" db="EMBL/GenBank/DDBJ databases">
        <authorList>
            <person name="Varghese N."/>
            <person name="Submissions S."/>
        </authorList>
    </citation>
    <scope>NUCLEOTIDE SEQUENCE [LARGE SCALE GENOMIC DNA]</scope>
    <source>
        <strain evidence="14">ATCC 700103</strain>
    </source>
</reference>
<evidence type="ECO:0000256" key="7">
    <source>
        <dbReference type="ARBA" id="ARBA00022759"/>
    </source>
</evidence>
<keyword evidence="8 10" id="KW-0378">Hydrolase</keyword>
<feature type="binding site" evidence="10">
    <location>
        <position position="148"/>
    </location>
    <ligand>
        <name>Mg(2+)</name>
        <dbReference type="ChEBI" id="CHEBI:18420"/>
        <label>1</label>
    </ligand>
</feature>
<dbReference type="InterPro" id="IPR002156">
    <property type="entry name" value="RNaseH_domain"/>
</dbReference>
<dbReference type="InterPro" id="IPR029032">
    <property type="entry name" value="AhpD-like"/>
</dbReference>
<dbReference type="NCBIfam" id="NF001236">
    <property type="entry name" value="PRK00203.1"/>
    <property type="match status" value="1"/>
</dbReference>
<feature type="binding site" evidence="10">
    <location>
        <position position="148"/>
    </location>
    <ligand>
        <name>Mg(2+)</name>
        <dbReference type="ChEBI" id="CHEBI:18420"/>
        <label>2</label>
    </ligand>
</feature>
<organism evidence="13 14">
    <name type="scientific">Halanaerobium kushneri</name>
    <dbReference type="NCBI Taxonomy" id="56779"/>
    <lineage>
        <taxon>Bacteria</taxon>
        <taxon>Bacillati</taxon>
        <taxon>Bacillota</taxon>
        <taxon>Clostridia</taxon>
        <taxon>Halanaerobiales</taxon>
        <taxon>Halanaerobiaceae</taxon>
        <taxon>Halanaerobium</taxon>
    </lineage>
</organism>
<dbReference type="OrthoDB" id="7845843at2"/>
<dbReference type="Pfam" id="PF02627">
    <property type="entry name" value="CMD"/>
    <property type="match status" value="1"/>
</dbReference>
<keyword evidence="6 10" id="KW-0479">Metal-binding</keyword>
<evidence type="ECO:0000256" key="10">
    <source>
        <dbReference type="HAMAP-Rule" id="MF_00042"/>
    </source>
</evidence>
<feature type="binding site" evidence="10">
    <location>
        <position position="188"/>
    </location>
    <ligand>
        <name>Mg(2+)</name>
        <dbReference type="ChEBI" id="CHEBI:18420"/>
        <label>1</label>
    </ligand>
</feature>
<dbReference type="Proteomes" id="UP000185669">
    <property type="component" value="Unassembled WGS sequence"/>
</dbReference>
<sequence>MSRKKEEFNQFRQKMNDIILQEGDLNTKRFFNLDHKVYQDGELPAKTKELLGLVASMVLRCDDCITYHIIESYQAGWSKAEIYEALNVALIVGGSIVIPHMRRAAELLEELEVEAGKKKGISEKEKIIEDIERDIDLTNYQEFKVYTDGACLGNPGPGGYAAIILDSNLEKLKVVSGAETDSTNNRMELRAVIEALKVIPENKKIELHSDSSYVINGLSSWVEGWKKNGWKTSSKNAVANQDLWQELDQLSSKFELSYQKVKGHSGDRYNEEVDSLAKKEAEKI</sequence>
<keyword evidence="14" id="KW-1185">Reference proteome</keyword>
<gene>
    <name evidence="10" type="primary">rnhA</name>
    <name evidence="13" type="ORF">SAMN05421834_11176</name>
</gene>
<comment type="function">
    <text evidence="10">Endonuclease that specifically degrades the RNA of RNA-DNA hybrids.</text>
</comment>
<evidence type="ECO:0000256" key="2">
    <source>
        <dbReference type="ARBA" id="ARBA00005300"/>
    </source>
</evidence>
<dbReference type="GO" id="GO:0005737">
    <property type="term" value="C:cytoplasm"/>
    <property type="evidence" value="ECO:0007669"/>
    <property type="project" value="UniProtKB-SubCell"/>
</dbReference>
<comment type="catalytic activity">
    <reaction evidence="1 10">
        <text>Endonucleolytic cleavage to 5'-phosphomonoester.</text>
        <dbReference type="EC" id="3.1.26.4"/>
    </reaction>
</comment>
<evidence type="ECO:0000256" key="8">
    <source>
        <dbReference type="ARBA" id="ARBA00022801"/>
    </source>
</evidence>
<keyword evidence="9 10" id="KW-0460">Magnesium</keyword>
<accession>A0A1N6XFF2</accession>
<name>A0A1N6XFF2_9FIRM</name>
<dbReference type="GO" id="GO:0043137">
    <property type="term" value="P:DNA replication, removal of RNA primer"/>
    <property type="evidence" value="ECO:0007669"/>
    <property type="project" value="TreeGrafter"/>
</dbReference>
<evidence type="ECO:0000313" key="14">
    <source>
        <dbReference type="Proteomes" id="UP000185669"/>
    </source>
</evidence>
<dbReference type="InterPro" id="IPR036397">
    <property type="entry name" value="RNaseH_sf"/>
</dbReference>
<feature type="binding site" evidence="10">
    <location>
        <position position="274"/>
    </location>
    <ligand>
        <name>Mg(2+)</name>
        <dbReference type="ChEBI" id="CHEBI:18420"/>
        <label>2</label>
    </ligand>
</feature>
<dbReference type="EC" id="3.1.26.4" evidence="4 10"/>
<evidence type="ECO:0000256" key="4">
    <source>
        <dbReference type="ARBA" id="ARBA00012180"/>
    </source>
</evidence>
<evidence type="ECO:0000256" key="11">
    <source>
        <dbReference type="SAM" id="MobiDB-lite"/>
    </source>
</evidence>
<dbReference type="SUPFAM" id="SSF53098">
    <property type="entry name" value="Ribonuclease H-like"/>
    <property type="match status" value="1"/>
</dbReference>
<proteinExistence type="inferred from homology"/>
<dbReference type="GO" id="GO:0051920">
    <property type="term" value="F:peroxiredoxin activity"/>
    <property type="evidence" value="ECO:0007669"/>
    <property type="project" value="InterPro"/>
</dbReference>
<evidence type="ECO:0000313" key="13">
    <source>
        <dbReference type="EMBL" id="SIR01092.1"/>
    </source>
</evidence>
<dbReference type="InterPro" id="IPR050092">
    <property type="entry name" value="RNase_H"/>
</dbReference>
<feature type="binding site" evidence="10">
    <location>
        <position position="210"/>
    </location>
    <ligand>
        <name>Mg(2+)</name>
        <dbReference type="ChEBI" id="CHEBI:18420"/>
        <label>1</label>
    </ligand>
</feature>
<dbReference type="HAMAP" id="MF_00042">
    <property type="entry name" value="RNase_H"/>
    <property type="match status" value="1"/>
</dbReference>
<evidence type="ECO:0000256" key="1">
    <source>
        <dbReference type="ARBA" id="ARBA00000077"/>
    </source>
</evidence>
<evidence type="ECO:0000256" key="3">
    <source>
        <dbReference type="ARBA" id="ARBA00011245"/>
    </source>
</evidence>
<comment type="similarity">
    <text evidence="2 10">Belongs to the RNase H family.</text>
</comment>
<dbReference type="STRING" id="56779.SAMN05421834_11176"/>
<feature type="region of interest" description="Disordered" evidence="11">
    <location>
        <begin position="264"/>
        <end position="284"/>
    </location>
</feature>
<keyword evidence="5 10" id="KW-0540">Nuclease</keyword>
<dbReference type="GO" id="GO:0003676">
    <property type="term" value="F:nucleic acid binding"/>
    <property type="evidence" value="ECO:0007669"/>
    <property type="project" value="InterPro"/>
</dbReference>
<comment type="subunit">
    <text evidence="3 10">Monomer.</text>
</comment>
<feature type="domain" description="RNase H type-1" evidence="12">
    <location>
        <begin position="139"/>
        <end position="282"/>
    </location>
</feature>
<dbReference type="InterPro" id="IPR022892">
    <property type="entry name" value="RNaseHI"/>
</dbReference>
<dbReference type="Pfam" id="PF00075">
    <property type="entry name" value="RNase_H"/>
    <property type="match status" value="1"/>
</dbReference>
<dbReference type="PROSITE" id="PS50879">
    <property type="entry name" value="RNASE_H_1"/>
    <property type="match status" value="1"/>
</dbReference>
<dbReference type="SUPFAM" id="SSF69118">
    <property type="entry name" value="AhpD-like"/>
    <property type="match status" value="1"/>
</dbReference>
<keyword evidence="10" id="KW-0963">Cytoplasm</keyword>
<dbReference type="Gene3D" id="1.20.1290.10">
    <property type="entry name" value="AhpD-like"/>
    <property type="match status" value="1"/>
</dbReference>
<dbReference type="Gene3D" id="3.30.420.10">
    <property type="entry name" value="Ribonuclease H-like superfamily/Ribonuclease H"/>
    <property type="match status" value="1"/>
</dbReference>
<comment type="subcellular location">
    <subcellularLocation>
        <location evidence="10">Cytoplasm</location>
    </subcellularLocation>
</comment>
<evidence type="ECO:0000259" key="12">
    <source>
        <dbReference type="PROSITE" id="PS50879"/>
    </source>
</evidence>
<dbReference type="AlphaFoldDB" id="A0A1N6XFF2"/>
<dbReference type="GO" id="GO:0000287">
    <property type="term" value="F:magnesium ion binding"/>
    <property type="evidence" value="ECO:0007669"/>
    <property type="project" value="UniProtKB-UniRule"/>
</dbReference>
<evidence type="ECO:0000256" key="5">
    <source>
        <dbReference type="ARBA" id="ARBA00022722"/>
    </source>
</evidence>
<evidence type="ECO:0000256" key="9">
    <source>
        <dbReference type="ARBA" id="ARBA00022842"/>
    </source>
</evidence>
<evidence type="ECO:0000256" key="6">
    <source>
        <dbReference type="ARBA" id="ARBA00022723"/>
    </source>
</evidence>
<protein>
    <recommendedName>
        <fullName evidence="4 10">Ribonuclease H</fullName>
        <shortName evidence="10">RNase H</shortName>
        <ecNumber evidence="4 10">3.1.26.4</ecNumber>
    </recommendedName>
</protein>
<dbReference type="InterPro" id="IPR012337">
    <property type="entry name" value="RNaseH-like_sf"/>
</dbReference>
<dbReference type="PANTHER" id="PTHR10642">
    <property type="entry name" value="RIBONUCLEASE H1"/>
    <property type="match status" value="1"/>
</dbReference>
<keyword evidence="7 10" id="KW-0255">Endonuclease</keyword>
<dbReference type="EMBL" id="FTNC01000011">
    <property type="protein sequence ID" value="SIR01092.1"/>
    <property type="molecule type" value="Genomic_DNA"/>
</dbReference>
<dbReference type="PANTHER" id="PTHR10642:SF26">
    <property type="entry name" value="RIBONUCLEASE H1"/>
    <property type="match status" value="1"/>
</dbReference>
<dbReference type="InterPro" id="IPR003779">
    <property type="entry name" value="CMD-like"/>
</dbReference>
<dbReference type="GO" id="GO:0004523">
    <property type="term" value="F:RNA-DNA hybrid ribonuclease activity"/>
    <property type="evidence" value="ECO:0007669"/>
    <property type="project" value="UniProtKB-UniRule"/>
</dbReference>
<comment type="cofactor">
    <cofactor evidence="10">
        <name>Mg(2+)</name>
        <dbReference type="ChEBI" id="CHEBI:18420"/>
    </cofactor>
    <text evidence="10">Binds 1 Mg(2+) ion per subunit. May bind a second metal ion at a regulatory site, or after substrate binding.</text>
</comment>